<accession>A0A059XYL1</accession>
<dbReference type="InterPro" id="IPR001482">
    <property type="entry name" value="T2SS/T4SS_dom"/>
</dbReference>
<dbReference type="InterPro" id="IPR013369">
    <property type="entry name" value="T2SS_GspE"/>
</dbReference>
<evidence type="ECO:0000256" key="3">
    <source>
        <dbReference type="ARBA" id="ARBA00022840"/>
    </source>
</evidence>
<dbReference type="SUPFAM" id="SSF52540">
    <property type="entry name" value="P-loop containing nucleoside triphosphate hydrolases"/>
    <property type="match status" value="1"/>
</dbReference>
<evidence type="ECO:0000256" key="4">
    <source>
        <dbReference type="ARBA" id="ARBA00024382"/>
    </source>
</evidence>
<dbReference type="SMART" id="SM00382">
    <property type="entry name" value="AAA"/>
    <property type="match status" value="1"/>
</dbReference>
<dbReference type="GO" id="GO:0015628">
    <property type="term" value="P:protein secretion by the type II secretion system"/>
    <property type="evidence" value="ECO:0007669"/>
    <property type="project" value="InterPro"/>
</dbReference>
<dbReference type="FunFam" id="3.40.50.300:FF:000398">
    <property type="entry name" value="Type IV pilus assembly ATPase PilB"/>
    <property type="match status" value="1"/>
</dbReference>
<reference evidence="7" key="1">
    <citation type="submission" date="2014-02" db="EMBL/GenBank/DDBJ databases">
        <title>Complete genome sequence and comparative genomic analysis of the nitrogen-fixing bacterium Leptospirillum ferriphilum YSK.</title>
        <authorList>
            <person name="Guo X."/>
            <person name="Yin H."/>
            <person name="Liang Y."/>
            <person name="Hu Q."/>
            <person name="Ma L."/>
            <person name="Xiao Y."/>
            <person name="Zhang X."/>
            <person name="Qiu G."/>
            <person name="Liu X."/>
        </authorList>
    </citation>
    <scope>NUCLEOTIDE SEQUENCE [LARGE SCALE GENOMIC DNA]</scope>
    <source>
        <strain evidence="7">YSK</strain>
    </source>
</reference>
<keyword evidence="2" id="KW-0547">Nucleotide-binding</keyword>
<reference evidence="6 7" key="2">
    <citation type="journal article" date="2015" name="Biomed. Res. Int.">
        <title>Effects of Arsenite Resistance on the Growth and Functional Gene Expression of Leptospirillum ferriphilum and Acidithiobacillus thiooxidans in Pure Culture and Coculture.</title>
        <authorList>
            <person name="Jiang H."/>
            <person name="Liang Y."/>
            <person name="Yin H."/>
            <person name="Xiao Y."/>
            <person name="Guo X."/>
            <person name="Xu Y."/>
            <person name="Hu Q."/>
            <person name="Liu H."/>
            <person name="Liu X."/>
        </authorList>
    </citation>
    <scope>NUCLEOTIDE SEQUENCE [LARGE SCALE GENOMIC DNA]</scope>
    <source>
        <strain evidence="6 7">YSK</strain>
    </source>
</reference>
<proteinExistence type="inferred from homology"/>
<dbReference type="Pfam" id="PF00437">
    <property type="entry name" value="T2SSE"/>
    <property type="match status" value="1"/>
</dbReference>
<gene>
    <name evidence="6" type="ORF">Y981_04270</name>
</gene>
<dbReference type="Gene3D" id="3.30.450.90">
    <property type="match status" value="1"/>
</dbReference>
<dbReference type="InterPro" id="IPR003593">
    <property type="entry name" value="AAA+_ATPase"/>
</dbReference>
<dbReference type="PROSITE" id="PS00662">
    <property type="entry name" value="T2SP_E"/>
    <property type="match status" value="1"/>
</dbReference>
<dbReference type="CDD" id="cd01129">
    <property type="entry name" value="PulE-GspE-like"/>
    <property type="match status" value="1"/>
</dbReference>
<keyword evidence="7" id="KW-1185">Reference proteome</keyword>
<dbReference type="GO" id="GO:0008564">
    <property type="term" value="F:protein-exporting ATPase activity"/>
    <property type="evidence" value="ECO:0007669"/>
    <property type="project" value="UniProtKB-EC"/>
</dbReference>
<evidence type="ECO:0000313" key="7">
    <source>
        <dbReference type="Proteomes" id="UP000027059"/>
    </source>
</evidence>
<evidence type="ECO:0000256" key="2">
    <source>
        <dbReference type="ARBA" id="ARBA00022741"/>
    </source>
</evidence>
<dbReference type="Proteomes" id="UP000027059">
    <property type="component" value="Chromosome"/>
</dbReference>
<sequence length="571" mass="63664">MDVSREILLTLGTPEEETSSSLAFLKSQNPETLWKSWAQKRHFPFLTEYSLEDISPELIRATPIGFAKTHLILPVRFQKSPEDSRHVVQVLIGHPKGLWALSSLWVHLSEAGLLPRPSPDSADIRIMSASTLLSFINSAYEHHSQHQTTDVLSRMETPADESIDLLSLQESVDLLDARDEAPMIRLANSLLTQAIRQKASDIHIEPFEKELLVRYRVDGVLFNVLSIPSRLQAGLVSRFKLMANLNIAEKRLPQDGRIRIKTAGRDVDIRVSTIPIRHGERVVLRILEQGTLLLPLSSIGFDRQDLETLTNLIQLTNGIVLVTGPTGAGKTTTLYAILNTINSPDKNIITIEDPVEYQLKGIGQIQVNPRIELTFASGLRSILRQDPDVILIGEIRDLETAEIAIQASLTGHLVFSTLHTNDAPSAITRLVDMGVEPFLISTSLKAILAQRLVRKICPECREPYQPDKHEMSRLGITPDDLKQGPLFRGRGCHQCLNTGYKGRQGIYELLVVDETIAQMIDRRAQAAEIRQKAKSRGMYSLLEDGKRKVLAGITTSEEVLRVALSEISVES</sequence>
<dbReference type="FunFam" id="3.30.450.90:FF:000001">
    <property type="entry name" value="Type II secretion system ATPase GspE"/>
    <property type="match status" value="1"/>
</dbReference>
<dbReference type="GO" id="GO:0015627">
    <property type="term" value="C:type II protein secretion system complex"/>
    <property type="evidence" value="ECO:0007669"/>
    <property type="project" value="InterPro"/>
</dbReference>
<evidence type="ECO:0000259" key="5">
    <source>
        <dbReference type="PROSITE" id="PS00662"/>
    </source>
</evidence>
<name>A0A059XYL1_9BACT</name>
<dbReference type="PANTHER" id="PTHR30258">
    <property type="entry name" value="TYPE II SECRETION SYSTEM PROTEIN GSPE-RELATED"/>
    <property type="match status" value="1"/>
</dbReference>
<dbReference type="GO" id="GO:0016887">
    <property type="term" value="F:ATP hydrolysis activity"/>
    <property type="evidence" value="ECO:0007669"/>
    <property type="project" value="TreeGrafter"/>
</dbReference>
<dbReference type="InterPro" id="IPR027417">
    <property type="entry name" value="P-loop_NTPase"/>
</dbReference>
<keyword evidence="3" id="KW-0067">ATP-binding</keyword>
<dbReference type="GO" id="GO:0005886">
    <property type="term" value="C:plasma membrane"/>
    <property type="evidence" value="ECO:0007669"/>
    <property type="project" value="TreeGrafter"/>
</dbReference>
<feature type="domain" description="Bacterial type II secretion system protein E" evidence="5">
    <location>
        <begin position="383"/>
        <end position="397"/>
    </location>
</feature>
<dbReference type="Gene3D" id="3.40.50.300">
    <property type="entry name" value="P-loop containing nucleotide triphosphate hydrolases"/>
    <property type="match status" value="1"/>
</dbReference>
<dbReference type="HOGENOM" id="CLU_013446_10_3_0"/>
<evidence type="ECO:0000256" key="1">
    <source>
        <dbReference type="ARBA" id="ARBA00006611"/>
    </source>
</evidence>
<dbReference type="EMBL" id="CP007243">
    <property type="protein sequence ID" value="AIA30277.1"/>
    <property type="molecule type" value="Genomic_DNA"/>
</dbReference>
<dbReference type="NCBIfam" id="TIGR02533">
    <property type="entry name" value="type_II_gspE"/>
    <property type="match status" value="1"/>
</dbReference>
<dbReference type="RefSeq" id="WP_014960710.1">
    <property type="nucleotide sequence ID" value="NZ_CP007243.1"/>
</dbReference>
<dbReference type="KEGG" id="lfp:Y981_04270"/>
<dbReference type="EC" id="7.4.2.8" evidence="4"/>
<evidence type="ECO:0000313" key="6">
    <source>
        <dbReference type="EMBL" id="AIA30277.1"/>
    </source>
</evidence>
<organism evidence="6 7">
    <name type="scientific">Leptospirillum ferriphilum YSK</name>
    <dbReference type="NCBI Taxonomy" id="1441628"/>
    <lineage>
        <taxon>Bacteria</taxon>
        <taxon>Pseudomonadati</taxon>
        <taxon>Nitrospirota</taxon>
        <taxon>Nitrospiria</taxon>
        <taxon>Nitrospirales</taxon>
        <taxon>Nitrospiraceae</taxon>
        <taxon>Leptospirillum</taxon>
    </lineage>
</organism>
<dbReference type="GO" id="GO:0005524">
    <property type="term" value="F:ATP binding"/>
    <property type="evidence" value="ECO:0007669"/>
    <property type="project" value="UniProtKB-KW"/>
</dbReference>
<dbReference type="PANTHER" id="PTHR30258:SF2">
    <property type="entry name" value="COMG OPERON PROTEIN 1"/>
    <property type="match status" value="1"/>
</dbReference>
<dbReference type="AlphaFoldDB" id="A0A059XYL1"/>
<comment type="similarity">
    <text evidence="1">Belongs to the GSP E family.</text>
</comment>
<protein>
    <recommendedName>
        <fullName evidence="4">protein-secreting ATPase</fullName>
        <ecNumber evidence="4">7.4.2.8</ecNumber>
    </recommendedName>
</protein>